<dbReference type="SUPFAM" id="SSF159065">
    <property type="entry name" value="Dom34/Pelota N-terminal domain-like"/>
    <property type="match status" value="1"/>
</dbReference>
<organism evidence="11 12">
    <name type="scientific">Raphanus sativus</name>
    <name type="common">Radish</name>
    <name type="synonym">Raphanus raphanistrum var. sativus</name>
    <dbReference type="NCBI Taxonomy" id="3726"/>
    <lineage>
        <taxon>Eukaryota</taxon>
        <taxon>Viridiplantae</taxon>
        <taxon>Streptophyta</taxon>
        <taxon>Embryophyta</taxon>
        <taxon>Tracheophyta</taxon>
        <taxon>Spermatophyta</taxon>
        <taxon>Magnoliopsida</taxon>
        <taxon>eudicotyledons</taxon>
        <taxon>Gunneridae</taxon>
        <taxon>Pentapetalae</taxon>
        <taxon>rosids</taxon>
        <taxon>malvids</taxon>
        <taxon>Brassicales</taxon>
        <taxon>Brassicaceae</taxon>
        <taxon>Brassiceae</taxon>
        <taxon>Raphanus</taxon>
    </lineage>
</organism>
<dbReference type="Gene3D" id="2.30.30.870">
    <property type="entry name" value="Pelota, domain A"/>
    <property type="match status" value="1"/>
</dbReference>
<proteinExistence type="inferred from homology"/>
<dbReference type="PANTHER" id="PTHR10853">
    <property type="entry name" value="PELOTA"/>
    <property type="match status" value="1"/>
</dbReference>
<evidence type="ECO:0000313" key="11">
    <source>
        <dbReference type="Proteomes" id="UP000504610"/>
    </source>
</evidence>
<comment type="function">
    <text evidence="8">Component of the Pelota-HBS1L complex, a complex that recognizes stalled ribosomes and triggers the No-Go Decay (NGD) pathway. In the Pelota-HBS1L complex, pelo recognizes ribosomes stalled at the 3' end of an mRNA and engages stalled ribosomes by destabilizing mRNA in the mRNA channel. Following ribosome-binding, the Pelota-HBS1L complex promotes the disassembly of stalled ribosomes, followed by degradation of damaged mRNAs as part of the NGD pathway.</text>
</comment>
<dbReference type="InterPro" id="IPR005141">
    <property type="entry name" value="eRF1_2"/>
</dbReference>
<comment type="similarity">
    <text evidence="4">Belongs to the eukaryotic release factor 1 family. Pelota subfamily.</text>
</comment>
<keyword evidence="7" id="KW-0539">Nucleus</keyword>
<dbReference type="GO" id="GO:0071025">
    <property type="term" value="P:RNA surveillance"/>
    <property type="evidence" value="ECO:0007669"/>
    <property type="project" value="InterPro"/>
</dbReference>
<evidence type="ECO:0000256" key="5">
    <source>
        <dbReference type="ARBA" id="ARBA00022490"/>
    </source>
</evidence>
<evidence type="ECO:0000313" key="13">
    <source>
        <dbReference type="RefSeq" id="XP_056851557.1"/>
    </source>
</evidence>
<evidence type="ECO:0000256" key="7">
    <source>
        <dbReference type="ARBA" id="ARBA00023242"/>
    </source>
</evidence>
<accession>A0A9W3CJ62</accession>
<gene>
    <name evidence="12 13" type="primary">LOC108821044</name>
</gene>
<dbReference type="InterPro" id="IPR005140">
    <property type="entry name" value="eRF1_Pelota-like_N"/>
</dbReference>
<dbReference type="Gene3D" id="3.30.420.60">
    <property type="entry name" value="eRF1 domain 2"/>
    <property type="match status" value="1"/>
</dbReference>
<evidence type="ECO:0000256" key="6">
    <source>
        <dbReference type="ARBA" id="ARBA00022723"/>
    </source>
</evidence>
<dbReference type="SMART" id="SM01194">
    <property type="entry name" value="eRF1_1"/>
    <property type="match status" value="1"/>
</dbReference>
<dbReference type="GO" id="GO:0005634">
    <property type="term" value="C:nucleus"/>
    <property type="evidence" value="ECO:0007669"/>
    <property type="project" value="UniProtKB-SubCell"/>
</dbReference>
<dbReference type="InterPro" id="IPR038069">
    <property type="entry name" value="Pelota/DOM34_N"/>
</dbReference>
<dbReference type="GO" id="GO:0032790">
    <property type="term" value="P:ribosome disassembly"/>
    <property type="evidence" value="ECO:0007669"/>
    <property type="project" value="TreeGrafter"/>
</dbReference>
<dbReference type="InterPro" id="IPR042226">
    <property type="entry name" value="eFR1_2_sf"/>
</dbReference>
<dbReference type="GO" id="GO:0070481">
    <property type="term" value="P:nuclear-transcribed mRNA catabolic process, non-stop decay"/>
    <property type="evidence" value="ECO:0007669"/>
    <property type="project" value="InterPro"/>
</dbReference>
<evidence type="ECO:0000256" key="3">
    <source>
        <dbReference type="ARBA" id="ARBA00004496"/>
    </source>
</evidence>
<dbReference type="GO" id="GO:0070966">
    <property type="term" value="P:nuclear-transcribed mRNA catabolic process, no-go decay"/>
    <property type="evidence" value="ECO:0007669"/>
    <property type="project" value="InterPro"/>
</dbReference>
<evidence type="ECO:0000313" key="12">
    <source>
        <dbReference type="RefSeq" id="XP_056851556.1"/>
    </source>
</evidence>
<dbReference type="AlphaFoldDB" id="A0A9W3CJ62"/>
<dbReference type="GO" id="GO:0070651">
    <property type="term" value="P:nonfunctional rRNA decay"/>
    <property type="evidence" value="ECO:0007669"/>
    <property type="project" value="TreeGrafter"/>
</dbReference>
<dbReference type="Pfam" id="PF03464">
    <property type="entry name" value="eRF1_2"/>
    <property type="match status" value="1"/>
</dbReference>
<keyword evidence="5" id="KW-0963">Cytoplasm</keyword>
<evidence type="ECO:0000256" key="1">
    <source>
        <dbReference type="ARBA" id="ARBA00001968"/>
    </source>
</evidence>
<dbReference type="RefSeq" id="XP_056851556.1">
    <property type="nucleotide sequence ID" value="XM_056995576.1"/>
</dbReference>
<dbReference type="SUPFAM" id="SSF55315">
    <property type="entry name" value="L30e-like"/>
    <property type="match status" value="1"/>
</dbReference>
<dbReference type="PANTHER" id="PTHR10853:SF5">
    <property type="entry name" value="PROTEIN PELOTA HOMOLOG"/>
    <property type="match status" value="1"/>
</dbReference>
<reference evidence="12 13" key="1">
    <citation type="submission" date="2025-04" db="UniProtKB">
        <authorList>
            <consortium name="RefSeq"/>
        </authorList>
    </citation>
    <scope>IDENTIFICATION</scope>
    <source>
        <tissue evidence="12 13">Leaf</tissue>
    </source>
</reference>
<keyword evidence="9" id="KW-0472">Membrane</keyword>
<feature type="transmembrane region" description="Helical" evidence="9">
    <location>
        <begin position="100"/>
        <end position="124"/>
    </location>
</feature>
<comment type="cofactor">
    <cofactor evidence="1">
        <name>a divalent metal cation</name>
        <dbReference type="ChEBI" id="CHEBI:60240"/>
    </cofactor>
</comment>
<dbReference type="FunFam" id="3.30.420.60:FF:000002">
    <property type="entry name" value="Protein pelota homolog"/>
    <property type="match status" value="1"/>
</dbReference>
<dbReference type="Pfam" id="PF03465">
    <property type="entry name" value="eRF1_3"/>
    <property type="match status" value="1"/>
</dbReference>
<keyword evidence="9" id="KW-1133">Transmembrane helix</keyword>
<evidence type="ECO:0000256" key="9">
    <source>
        <dbReference type="SAM" id="Phobius"/>
    </source>
</evidence>
<dbReference type="Pfam" id="PF26356">
    <property type="entry name" value="Pelota_N"/>
    <property type="match status" value="1"/>
</dbReference>
<protein>
    <submittedName>
        <fullName evidence="12 13">Protein PELOTA 1 isoform X3</fullName>
    </submittedName>
</protein>
<evidence type="ECO:0000256" key="2">
    <source>
        <dbReference type="ARBA" id="ARBA00004123"/>
    </source>
</evidence>
<dbReference type="SUPFAM" id="SSF53137">
    <property type="entry name" value="Translational machinery components"/>
    <property type="match status" value="1"/>
</dbReference>
<dbReference type="GeneID" id="108821044"/>
<keyword evidence="11" id="KW-1185">Reference proteome</keyword>
<dbReference type="FunFam" id="3.30.1330.30:FF:000008">
    <property type="entry name" value="Protein pelota homolog"/>
    <property type="match status" value="1"/>
</dbReference>
<keyword evidence="6" id="KW-0479">Metal-binding</keyword>
<dbReference type="Proteomes" id="UP000504610">
    <property type="component" value="Unplaced"/>
</dbReference>
<dbReference type="FunFam" id="2.30.30.870:FF:000002">
    <property type="entry name" value="Protein pelota homolog"/>
    <property type="match status" value="1"/>
</dbReference>
<evidence type="ECO:0000256" key="8">
    <source>
        <dbReference type="ARBA" id="ARBA00054141"/>
    </source>
</evidence>
<dbReference type="GO" id="GO:0005737">
    <property type="term" value="C:cytoplasm"/>
    <property type="evidence" value="ECO:0007669"/>
    <property type="project" value="UniProtKB-SubCell"/>
</dbReference>
<sequence>MVAEDSDDLWYAYNLISTADSVMAVTFRKVQREVPGGGRDSERVRLKLEVQVEEVDYDKDASVLRIRGKNILENEHVKIGAFHTLELDLKRPFVLRKVNLLFLIVLFCFYLKTSFVISSVYMGYFQAFWDSLALDTLKQASDPAASADLAVVLMQEGLGQIFLVGRSVTSSRARIETSIPRKHGPAIAGYESALKKFFENVLQAFVKHVDFSVVRCAVIASPGFTKDQFHRHLLLEAERRQLRAIIENKSRIILVHTNSGYRHSLGEVLNAPNVMNMIKDTKAAKEVKALNDFFTMLSNDPARACYGPKHVEVAHERMAVQTLLITDELFRNSDVKTRKKYVDLVESVKDSGGEAFIFSSMHVSGEQLAQLTGIAALLRFPLPDLEDIEM</sequence>
<dbReference type="InterPro" id="IPR029064">
    <property type="entry name" value="Ribosomal_eL30-like_sf"/>
</dbReference>
<dbReference type="InterPro" id="IPR004405">
    <property type="entry name" value="TF_pelota"/>
</dbReference>
<keyword evidence="9" id="KW-0812">Transmembrane</keyword>
<name>A0A9W3CJ62_RAPSA</name>
<evidence type="ECO:0000259" key="10">
    <source>
        <dbReference type="SMART" id="SM01194"/>
    </source>
</evidence>
<dbReference type="GO" id="GO:0046872">
    <property type="term" value="F:metal ion binding"/>
    <property type="evidence" value="ECO:0007669"/>
    <property type="project" value="UniProtKB-KW"/>
</dbReference>
<comment type="subcellular location">
    <subcellularLocation>
        <location evidence="3">Cytoplasm</location>
    </subcellularLocation>
    <subcellularLocation>
        <location evidence="2">Nucleus</location>
    </subcellularLocation>
</comment>
<evidence type="ECO:0000256" key="4">
    <source>
        <dbReference type="ARBA" id="ARBA00009504"/>
    </source>
</evidence>
<dbReference type="Gene3D" id="3.30.1330.30">
    <property type="match status" value="1"/>
</dbReference>
<feature type="domain" description="eRF1/Pelota-like N-terminal" evidence="10">
    <location>
        <begin position="1"/>
        <end position="142"/>
    </location>
</feature>
<dbReference type="RefSeq" id="XP_056851557.1">
    <property type="nucleotide sequence ID" value="XM_056995577.1"/>
</dbReference>
<dbReference type="InterPro" id="IPR058547">
    <property type="entry name" value="Pelota_N"/>
</dbReference>
<dbReference type="InterPro" id="IPR005142">
    <property type="entry name" value="eRF1_3"/>
</dbReference>